<dbReference type="GeneID" id="77289628"/>
<accession>A0A073CG38</accession>
<gene>
    <name evidence="1" type="ORF">A19Y_1844</name>
</gene>
<dbReference type="HOGENOM" id="CLU_2478129_0_0_3"/>
<protein>
    <submittedName>
        <fullName evidence="1">Uncharacterized protein</fullName>
    </submittedName>
</protein>
<dbReference type="eggNOG" id="ENOG502ZFD2">
    <property type="taxonomic scope" value="Bacteria"/>
</dbReference>
<keyword evidence="2" id="KW-1185">Reference proteome</keyword>
<name>A0A073CG38_PLAA1</name>
<evidence type="ECO:0000313" key="1">
    <source>
        <dbReference type="EMBL" id="KEI66832.1"/>
    </source>
</evidence>
<dbReference type="RefSeq" id="WP_051319731.1">
    <property type="nucleotide sequence ID" value="NZ_CM002803.1"/>
</dbReference>
<sequence length="88" mass="9601">MSQKISNSFPSCDPLILNDEVWLGVQSVAESLEVSVPELLEKISSQQLIVIEVEKLEDLLDTIDGLEGLLSAETEGTVSWEDIKAGLD</sequence>
<dbReference type="Proteomes" id="UP000027395">
    <property type="component" value="Chromosome"/>
</dbReference>
<dbReference type="AlphaFoldDB" id="A0A073CG38"/>
<reference evidence="1 2" key="1">
    <citation type="journal article" date="2014" name="Appl. Environ. Microbiol.">
        <title>Elucidation of insertion elements encoded on plasmids and in vitro construction of shuttle vectors from the toxic cyanobacterium Planktothrix.</title>
        <authorList>
            <person name="Christiansen G."/>
            <person name="Goesmann A."/>
            <person name="Kurmayer R."/>
        </authorList>
    </citation>
    <scope>NUCLEOTIDE SEQUENCE [LARGE SCALE GENOMIC DNA]</scope>
    <source>
        <strain evidence="1 2">NIVA-CYA 126/8</strain>
    </source>
</reference>
<organism evidence="1 2">
    <name type="scientific">Planktothrix agardhii (strain NIVA-CYA 126/8)</name>
    <dbReference type="NCBI Taxonomy" id="388467"/>
    <lineage>
        <taxon>Bacteria</taxon>
        <taxon>Bacillati</taxon>
        <taxon>Cyanobacteriota</taxon>
        <taxon>Cyanophyceae</taxon>
        <taxon>Oscillatoriophycideae</taxon>
        <taxon>Oscillatoriales</taxon>
        <taxon>Microcoleaceae</taxon>
        <taxon>Planktothrix</taxon>
    </lineage>
</organism>
<proteinExistence type="predicted"/>
<dbReference type="EMBL" id="CM002803">
    <property type="protein sequence ID" value="KEI66832.1"/>
    <property type="molecule type" value="Genomic_DNA"/>
</dbReference>
<dbReference type="PATRIC" id="fig|388467.6.peg.1789"/>
<evidence type="ECO:0000313" key="2">
    <source>
        <dbReference type="Proteomes" id="UP000027395"/>
    </source>
</evidence>